<keyword evidence="1" id="KW-1185">Reference proteome</keyword>
<dbReference type="AlphaFoldDB" id="A0A915KIG3"/>
<proteinExistence type="predicted"/>
<accession>A0A915KIG3</accession>
<reference evidence="2" key="1">
    <citation type="submission" date="2022-11" db="UniProtKB">
        <authorList>
            <consortium name="WormBaseParasite"/>
        </authorList>
    </citation>
    <scope>IDENTIFICATION</scope>
</reference>
<sequence>MSQTAVLSFSGLSALHRKQALEFGCIELLQRLKSDMDYGGMEHYLQLDSAAWYSWPPDTFSQAVQSANRYSWPPGTFSQAVQSANRYRRTVGHQNEFQ</sequence>
<evidence type="ECO:0000313" key="1">
    <source>
        <dbReference type="Proteomes" id="UP000887565"/>
    </source>
</evidence>
<name>A0A915KIG3_ROMCU</name>
<dbReference type="WBParaSite" id="nRc.2.0.1.t38190-RA">
    <property type="protein sequence ID" value="nRc.2.0.1.t38190-RA"/>
    <property type="gene ID" value="nRc.2.0.1.g38190"/>
</dbReference>
<protein>
    <submittedName>
        <fullName evidence="2">Uncharacterized protein</fullName>
    </submittedName>
</protein>
<organism evidence="1 2">
    <name type="scientific">Romanomermis culicivorax</name>
    <name type="common">Nematode worm</name>
    <dbReference type="NCBI Taxonomy" id="13658"/>
    <lineage>
        <taxon>Eukaryota</taxon>
        <taxon>Metazoa</taxon>
        <taxon>Ecdysozoa</taxon>
        <taxon>Nematoda</taxon>
        <taxon>Enoplea</taxon>
        <taxon>Dorylaimia</taxon>
        <taxon>Mermithida</taxon>
        <taxon>Mermithoidea</taxon>
        <taxon>Mermithidae</taxon>
        <taxon>Romanomermis</taxon>
    </lineage>
</organism>
<evidence type="ECO:0000313" key="2">
    <source>
        <dbReference type="WBParaSite" id="nRc.2.0.1.t38190-RA"/>
    </source>
</evidence>
<dbReference type="Proteomes" id="UP000887565">
    <property type="component" value="Unplaced"/>
</dbReference>